<dbReference type="Gene3D" id="3.30.1490.20">
    <property type="entry name" value="ATP-grasp fold, A domain"/>
    <property type="match status" value="1"/>
</dbReference>
<reference evidence="2" key="1">
    <citation type="submission" date="2018-05" db="EMBL/GenBank/DDBJ databases">
        <authorList>
            <person name="Lanie J.A."/>
            <person name="Ng W.-L."/>
            <person name="Kazmierczak K.M."/>
            <person name="Andrzejewski T.M."/>
            <person name="Davidsen T.M."/>
            <person name="Wayne K.J."/>
            <person name="Tettelin H."/>
            <person name="Glass J.I."/>
            <person name="Rusch D."/>
            <person name="Podicherti R."/>
            <person name="Tsui H.-C.T."/>
            <person name="Winkler M.E."/>
        </authorList>
    </citation>
    <scope>NUCLEOTIDE SEQUENCE</scope>
</reference>
<feature type="domain" description="Pyruvate phosphate dikinase AMP/ATP-binding" evidence="1">
    <location>
        <begin position="26"/>
        <end position="63"/>
    </location>
</feature>
<dbReference type="InterPro" id="IPR010121">
    <property type="entry name" value="Pyruvate_phosphate_dikinase"/>
</dbReference>
<sequence>MVETRGSVAAGKYIFRFSEGKAGMEDILGGKGANLSEMVNLGLPVPPGFVVTTEACLKYYSLGKKMPTGLWDDILTHVGHLEKD</sequence>
<dbReference type="SUPFAM" id="SSF56059">
    <property type="entry name" value="Glutathione synthetase ATP-binding domain-like"/>
    <property type="match status" value="1"/>
</dbReference>
<dbReference type="GO" id="GO:0050242">
    <property type="term" value="F:pyruvate, phosphate dikinase activity"/>
    <property type="evidence" value="ECO:0007669"/>
    <property type="project" value="InterPro"/>
</dbReference>
<dbReference type="PANTHER" id="PTHR22931:SF9">
    <property type="entry name" value="PYRUVATE, PHOSPHATE DIKINASE 1, CHLOROPLASTIC"/>
    <property type="match status" value="1"/>
</dbReference>
<dbReference type="GO" id="GO:0016301">
    <property type="term" value="F:kinase activity"/>
    <property type="evidence" value="ECO:0007669"/>
    <property type="project" value="InterPro"/>
</dbReference>
<evidence type="ECO:0000259" key="1">
    <source>
        <dbReference type="Pfam" id="PF01326"/>
    </source>
</evidence>
<protein>
    <recommendedName>
        <fullName evidence="1">Pyruvate phosphate dikinase AMP/ATP-binding domain-containing protein</fullName>
    </recommendedName>
</protein>
<proteinExistence type="predicted"/>
<name>A0A381YTY4_9ZZZZ</name>
<feature type="non-terminal residue" evidence="2">
    <location>
        <position position="84"/>
    </location>
</feature>
<dbReference type="InterPro" id="IPR013815">
    <property type="entry name" value="ATP_grasp_subdomain_1"/>
</dbReference>
<dbReference type="PANTHER" id="PTHR22931">
    <property type="entry name" value="PHOSPHOENOLPYRUVATE DIKINASE-RELATED"/>
    <property type="match status" value="1"/>
</dbReference>
<dbReference type="AlphaFoldDB" id="A0A381YTY4"/>
<dbReference type="GO" id="GO:0005524">
    <property type="term" value="F:ATP binding"/>
    <property type="evidence" value="ECO:0007669"/>
    <property type="project" value="InterPro"/>
</dbReference>
<dbReference type="EMBL" id="UINC01018961">
    <property type="protein sequence ID" value="SVA80023.1"/>
    <property type="molecule type" value="Genomic_DNA"/>
</dbReference>
<dbReference type="Pfam" id="PF01326">
    <property type="entry name" value="PPDK_N"/>
    <property type="match status" value="1"/>
</dbReference>
<accession>A0A381YTY4</accession>
<dbReference type="InterPro" id="IPR002192">
    <property type="entry name" value="PPDK_AMP/ATP-bd"/>
</dbReference>
<gene>
    <name evidence="2" type="ORF">METZ01_LOCUS132877</name>
</gene>
<evidence type="ECO:0000313" key="2">
    <source>
        <dbReference type="EMBL" id="SVA80023.1"/>
    </source>
</evidence>
<organism evidence="2">
    <name type="scientific">marine metagenome</name>
    <dbReference type="NCBI Taxonomy" id="408172"/>
    <lineage>
        <taxon>unclassified sequences</taxon>
        <taxon>metagenomes</taxon>
        <taxon>ecological metagenomes</taxon>
    </lineage>
</organism>